<evidence type="ECO:0000313" key="3">
    <source>
        <dbReference type="Proteomes" id="UP000005744"/>
    </source>
</evidence>
<evidence type="ECO:0000256" key="1">
    <source>
        <dbReference type="SAM" id="SignalP"/>
    </source>
</evidence>
<keyword evidence="3" id="KW-1185">Reference proteome</keyword>
<reference evidence="2 3" key="1">
    <citation type="submission" date="2011-11" db="EMBL/GenBank/DDBJ databases">
        <title>Improved High-Quality Draft sequence of Beggiatoa alba B18lD.</title>
        <authorList>
            <consortium name="US DOE Joint Genome Institute"/>
            <person name="Lucas S."/>
            <person name="Han J."/>
            <person name="Lapidus A."/>
            <person name="Cheng J.-F."/>
            <person name="Goodwin L."/>
            <person name="Pitluck S."/>
            <person name="Peters L."/>
            <person name="Mikhailova N."/>
            <person name="Held B."/>
            <person name="Detter J.C."/>
            <person name="Han C."/>
            <person name="Tapia R."/>
            <person name="Land M."/>
            <person name="Hauser L."/>
            <person name="Kyrpides N."/>
            <person name="Ivanova N."/>
            <person name="Pagani I."/>
            <person name="Samuel K."/>
            <person name="Teske A."/>
            <person name="Mueller J."/>
            <person name="Woyke T."/>
        </authorList>
    </citation>
    <scope>NUCLEOTIDE SEQUENCE [LARGE SCALE GENOMIC DNA]</scope>
    <source>
        <strain evidence="2 3">B18LD</strain>
    </source>
</reference>
<dbReference type="STRING" id="395493.BegalDRAFT_0981"/>
<dbReference type="Proteomes" id="UP000005744">
    <property type="component" value="Unassembled WGS sequence"/>
</dbReference>
<dbReference type="InterPro" id="IPR023614">
    <property type="entry name" value="Porin_dom_sf"/>
</dbReference>
<organism evidence="2 3">
    <name type="scientific">Beggiatoa alba B18LD</name>
    <dbReference type="NCBI Taxonomy" id="395493"/>
    <lineage>
        <taxon>Bacteria</taxon>
        <taxon>Pseudomonadati</taxon>
        <taxon>Pseudomonadota</taxon>
        <taxon>Gammaproteobacteria</taxon>
        <taxon>Thiotrichales</taxon>
        <taxon>Thiotrichaceae</taxon>
        <taxon>Beggiatoa</taxon>
    </lineage>
</organism>
<dbReference type="HOGENOM" id="CLU_037013_0_0_6"/>
<dbReference type="RefSeq" id="WP_002684236.1">
    <property type="nucleotide sequence ID" value="NZ_JH600070.1"/>
</dbReference>
<evidence type="ECO:0008006" key="4">
    <source>
        <dbReference type="Google" id="ProtNLM"/>
    </source>
</evidence>
<accession>I3CE42</accession>
<dbReference type="AlphaFoldDB" id="I3CE42"/>
<protein>
    <recommendedName>
        <fullName evidence="4">Porin domain-containing protein</fullName>
    </recommendedName>
</protein>
<dbReference type="SUPFAM" id="SSF56935">
    <property type="entry name" value="Porins"/>
    <property type="match status" value="1"/>
</dbReference>
<keyword evidence="1" id="KW-0732">Signal</keyword>
<evidence type="ECO:0000313" key="2">
    <source>
        <dbReference type="EMBL" id="EIJ41885.1"/>
    </source>
</evidence>
<proteinExistence type="predicted"/>
<gene>
    <name evidence="2" type="ORF">BegalDRAFT_0981</name>
</gene>
<dbReference type="Gene3D" id="2.40.160.10">
    <property type="entry name" value="Porin"/>
    <property type="match status" value="1"/>
</dbReference>
<dbReference type="EMBL" id="JH600070">
    <property type="protein sequence ID" value="EIJ41885.1"/>
    <property type="molecule type" value="Genomic_DNA"/>
</dbReference>
<feature type="signal peptide" evidence="1">
    <location>
        <begin position="1"/>
        <end position="24"/>
    </location>
</feature>
<sequence length="440" mass="47529">MSFNKHLQVSCASALVALAPFAMADDTADMKRQIQQLQQRLDTLESTPSMSMGAKPKYSLQLSGHVNRAVMYADDGIDSDTFFVDGDTDASRVEILGKHMVSDDVTIGTNIEVEYISNSSSEVYIDQPSSLGGKGFNERTLEFYVESNTLGRLTVGQGSMASDDKAEYDLNDTALAGMYSFGADFGAGLSFRDADTKAYIGTIADVHSNFDGLDKDDRVRYDTPSFGGFTLSLAAGTAAKWDAGIEFQRAFGPVEVVMGLGYGNVGDSEAYLYEDEDGNAYQLYKHVYSGSLSVLHSPSGLSLTIAGGGLSNDSLTDTIKDLPSDISDTLGDSREDTDPFSWSAKLGYAIDATGVGKTSFGISYNRTEDYRTCMGYDAVDNIDVLLSCGDRYTSYGFGFVQAIEKASTEVYFGVRNHELETSGFNPEDILTVYGGARVKF</sequence>
<name>I3CE42_9GAMM</name>
<dbReference type="OrthoDB" id="974738at2"/>
<feature type="chain" id="PRO_5003668783" description="Porin domain-containing protein" evidence="1">
    <location>
        <begin position="25"/>
        <end position="440"/>
    </location>
</feature>
<dbReference type="eggNOG" id="COG3203">
    <property type="taxonomic scope" value="Bacteria"/>
</dbReference>